<proteinExistence type="predicted"/>
<dbReference type="AlphaFoldDB" id="A0A397IXU1"/>
<accession>A0A397IXU1</accession>
<keyword evidence="3" id="KW-1185">Reference proteome</keyword>
<evidence type="ECO:0000313" key="2">
    <source>
        <dbReference type="EMBL" id="RHZ77924.1"/>
    </source>
</evidence>
<dbReference type="OrthoDB" id="2408529at2759"/>
<feature type="transmembrane region" description="Helical" evidence="1">
    <location>
        <begin position="12"/>
        <end position="34"/>
    </location>
</feature>
<feature type="transmembrane region" description="Helical" evidence="1">
    <location>
        <begin position="85"/>
        <end position="102"/>
    </location>
</feature>
<dbReference type="EMBL" id="PQFF01000158">
    <property type="protein sequence ID" value="RHZ77924.1"/>
    <property type="molecule type" value="Genomic_DNA"/>
</dbReference>
<feature type="transmembrane region" description="Helical" evidence="1">
    <location>
        <begin position="133"/>
        <end position="158"/>
    </location>
</feature>
<reference evidence="2 3" key="1">
    <citation type="submission" date="2018-08" db="EMBL/GenBank/DDBJ databases">
        <title>Genome and evolution of the arbuscular mycorrhizal fungus Diversispora epigaea (formerly Glomus versiforme) and its bacterial endosymbionts.</title>
        <authorList>
            <person name="Sun X."/>
            <person name="Fei Z."/>
            <person name="Harrison M."/>
        </authorList>
    </citation>
    <scope>NUCLEOTIDE SEQUENCE [LARGE SCALE GENOMIC DNA]</scope>
    <source>
        <strain evidence="2 3">IT104</strain>
    </source>
</reference>
<sequence>MGYLQSIISEILGIPLLLLMFICPALEITKFIYFKKHPDELEFDNFIIEYCYLGISVLFPITVIISLIFTKCRIRILEEMNKEEFLTVLFVWIIIAVVYTILTNQELRPVPYYCPSSYRYSTKIVEIACKIRLANIICMWLFVIFGILWVVSYCFCLLPQREEVPKVKKKATFYQTSIDQEEVIVAREIIPGSS</sequence>
<protein>
    <recommendedName>
        <fullName evidence="4">MARVEL domain-containing protein</fullName>
    </recommendedName>
</protein>
<evidence type="ECO:0000256" key="1">
    <source>
        <dbReference type="SAM" id="Phobius"/>
    </source>
</evidence>
<gene>
    <name evidence="2" type="ORF">Glove_168g236</name>
</gene>
<dbReference type="Proteomes" id="UP000266861">
    <property type="component" value="Unassembled WGS sequence"/>
</dbReference>
<keyword evidence="1" id="KW-1133">Transmembrane helix</keyword>
<feature type="transmembrane region" description="Helical" evidence="1">
    <location>
        <begin position="46"/>
        <end position="69"/>
    </location>
</feature>
<organism evidence="2 3">
    <name type="scientific">Diversispora epigaea</name>
    <dbReference type="NCBI Taxonomy" id="1348612"/>
    <lineage>
        <taxon>Eukaryota</taxon>
        <taxon>Fungi</taxon>
        <taxon>Fungi incertae sedis</taxon>
        <taxon>Mucoromycota</taxon>
        <taxon>Glomeromycotina</taxon>
        <taxon>Glomeromycetes</taxon>
        <taxon>Diversisporales</taxon>
        <taxon>Diversisporaceae</taxon>
        <taxon>Diversispora</taxon>
    </lineage>
</organism>
<evidence type="ECO:0008006" key="4">
    <source>
        <dbReference type="Google" id="ProtNLM"/>
    </source>
</evidence>
<evidence type="ECO:0000313" key="3">
    <source>
        <dbReference type="Proteomes" id="UP000266861"/>
    </source>
</evidence>
<keyword evidence="1" id="KW-0472">Membrane</keyword>
<name>A0A397IXU1_9GLOM</name>
<keyword evidence="1" id="KW-0812">Transmembrane</keyword>
<comment type="caution">
    <text evidence="2">The sequence shown here is derived from an EMBL/GenBank/DDBJ whole genome shotgun (WGS) entry which is preliminary data.</text>
</comment>